<protein>
    <submittedName>
        <fullName evidence="1">Uncharacterized protein</fullName>
    </submittedName>
</protein>
<dbReference type="RefSeq" id="WP_091214970.1">
    <property type="nucleotide sequence ID" value="NZ_FNHE01000002.1"/>
</dbReference>
<gene>
    <name evidence="1" type="ORF">SAMN05660642_01159</name>
</gene>
<evidence type="ECO:0000313" key="1">
    <source>
        <dbReference type="EMBL" id="SDL89290.1"/>
    </source>
</evidence>
<name>A0A1G9NSC7_9ACTN</name>
<sequence>MRGAWTRDDAGLERALAEAVLAARAVPAQFRVAARAAYDWRTRDAELATLARDRATVPGTRRTGREDVAALRDLTFVAADLTVEVELGAERLLGQVLPRGPGRVQLQTMDGDRASAEIDALGCFVLRPVPRGCFRLHLRTAAGARVVTAWVGPGPEGAWG</sequence>
<dbReference type="EMBL" id="FNHE01000002">
    <property type="protein sequence ID" value="SDL89290.1"/>
    <property type="molecule type" value="Genomic_DNA"/>
</dbReference>
<reference evidence="2" key="1">
    <citation type="submission" date="2016-10" db="EMBL/GenBank/DDBJ databases">
        <authorList>
            <person name="Varghese N."/>
            <person name="Submissions S."/>
        </authorList>
    </citation>
    <scope>NUCLEOTIDE SEQUENCE [LARGE SCALE GENOMIC DNA]</scope>
    <source>
        <strain evidence="2">DSM 45419</strain>
    </source>
</reference>
<organism evidence="1 2">
    <name type="scientific">Geodermatophilus siccatus</name>
    <dbReference type="NCBI Taxonomy" id="1137991"/>
    <lineage>
        <taxon>Bacteria</taxon>
        <taxon>Bacillati</taxon>
        <taxon>Actinomycetota</taxon>
        <taxon>Actinomycetes</taxon>
        <taxon>Geodermatophilales</taxon>
        <taxon>Geodermatophilaceae</taxon>
        <taxon>Geodermatophilus</taxon>
    </lineage>
</organism>
<accession>A0A1G9NSC7</accession>
<dbReference type="OrthoDB" id="5193241at2"/>
<dbReference type="Proteomes" id="UP000198680">
    <property type="component" value="Unassembled WGS sequence"/>
</dbReference>
<proteinExistence type="predicted"/>
<keyword evidence="2" id="KW-1185">Reference proteome</keyword>
<dbReference type="AlphaFoldDB" id="A0A1G9NSC7"/>
<evidence type="ECO:0000313" key="2">
    <source>
        <dbReference type="Proteomes" id="UP000198680"/>
    </source>
</evidence>
<dbReference type="STRING" id="1137991.SAMN05660642_01159"/>